<evidence type="ECO:0000256" key="5">
    <source>
        <dbReference type="SAM" id="MobiDB-lite"/>
    </source>
</evidence>
<evidence type="ECO:0000256" key="2">
    <source>
        <dbReference type="ARBA" id="ARBA00022525"/>
    </source>
</evidence>
<feature type="compositionally biased region" description="Low complexity" evidence="5">
    <location>
        <begin position="86"/>
        <end position="104"/>
    </location>
</feature>
<proteinExistence type="predicted"/>
<dbReference type="Pfam" id="PF04650">
    <property type="entry name" value="YSIRK_signal"/>
    <property type="match status" value="1"/>
</dbReference>
<evidence type="ECO:0000256" key="4">
    <source>
        <dbReference type="ARBA" id="ARBA00023088"/>
    </source>
</evidence>
<evidence type="ECO:0000256" key="1">
    <source>
        <dbReference type="ARBA" id="ARBA00022512"/>
    </source>
</evidence>
<keyword evidence="4" id="KW-0572">Peptidoglycan-anchor</keyword>
<evidence type="ECO:0000259" key="6">
    <source>
        <dbReference type="PROSITE" id="PS50847"/>
    </source>
</evidence>
<dbReference type="InterPro" id="IPR019931">
    <property type="entry name" value="LPXTG_anchor"/>
</dbReference>
<feature type="compositionally biased region" description="Polar residues" evidence="5">
    <location>
        <begin position="156"/>
        <end position="169"/>
    </location>
</feature>
<feature type="domain" description="Gram-positive cocci surface proteins LPxTG" evidence="6">
    <location>
        <begin position="1143"/>
        <end position="1179"/>
    </location>
</feature>
<dbReference type="InterPro" id="IPR005877">
    <property type="entry name" value="YSIRK_signal_dom"/>
</dbReference>
<dbReference type="Proteomes" id="UP000510660">
    <property type="component" value="Chromosome"/>
</dbReference>
<dbReference type="NCBIfam" id="TIGR01167">
    <property type="entry name" value="LPXTG_anchor"/>
    <property type="match status" value="1"/>
</dbReference>
<evidence type="ECO:0000313" key="8">
    <source>
        <dbReference type="Proteomes" id="UP000510660"/>
    </source>
</evidence>
<organism evidence="7 8">
    <name type="scientific">Lactobacillus crispatus</name>
    <dbReference type="NCBI Taxonomy" id="47770"/>
    <lineage>
        <taxon>Bacteria</taxon>
        <taxon>Bacillati</taxon>
        <taxon>Bacillota</taxon>
        <taxon>Bacilli</taxon>
        <taxon>Lactobacillales</taxon>
        <taxon>Lactobacillaceae</taxon>
        <taxon>Lactobacillus</taxon>
    </lineage>
</organism>
<keyword evidence="3" id="KW-0732">Signal</keyword>
<dbReference type="AlphaFoldDB" id="A0A7H9E7F8"/>
<keyword evidence="1" id="KW-0134">Cell wall</keyword>
<evidence type="ECO:0000313" key="7">
    <source>
        <dbReference type="EMBL" id="QLL73580.1"/>
    </source>
</evidence>
<gene>
    <name evidence="7" type="ORF">GTO85_03975</name>
</gene>
<name>A0A7H9E7F8_9LACO</name>
<dbReference type="Pfam" id="PF00746">
    <property type="entry name" value="Gram_pos_anchor"/>
    <property type="match status" value="1"/>
</dbReference>
<dbReference type="EMBL" id="CP047415">
    <property type="protein sequence ID" value="QLL73580.1"/>
    <property type="molecule type" value="Genomic_DNA"/>
</dbReference>
<dbReference type="RefSeq" id="WP_180861880.1">
    <property type="nucleotide sequence ID" value="NZ_CP047415.1"/>
</dbReference>
<accession>A0A7H9E7F8</accession>
<evidence type="ECO:0000256" key="3">
    <source>
        <dbReference type="ARBA" id="ARBA00022729"/>
    </source>
</evidence>
<sequence>MKRTRKKSFDWYGISQRFSIRKYHFGAASVLLGAAFILGNGATVSADVVDGATDPSANVVVDSAQPLTSEQPVQAEPVEEAVATNEVTAPEVSTPEVTETTATENQVDSKDVSVTPPELSADETKVFSTPSEQTGSSENSVVSENPVTPTDEAVAETSTPSQTDLTPTAENTTTFNVNNQASGNANLLAESKVATTGVNGVNITQAPAGEVKPTSMQIVKDGDKSILEIKLPDNVQYSSGNYILIPAKGAYWIQPLYAKYSGGTETIAILRSSNLSSDVLDQYLKVYPNDRFAKAVKSNKPNDARVLTKSDYHTYMLNMANFLIQLNNNEMPLKIDLDSDINDKLSNRVIRFNLDDLRTYDFNSELAPKSLGYMKGQYADLKTETTAIYNQLNNSSIIDYGSGLIVRHYVTVLPGSNEYVIKGMTKVFVGDNTHESSPLWHPYVFGNTSTTYLNDDHTDYLGLVSHIFEPKSVVAMLDVSSNSSSSSKNTVLNPGDVVIKMTPGTRQVVDQELLNKLLSDGATYTSTAWTQSNVNVTPTIDNFLSVDETTNATIPGDNVSYKYTWDGHTLTATNTTPINVPANVNGFKSIADVPTAFKFNLSTLTKDEWFGKSTLKIKLDDQLQVTINGIDYTSSNKNSASSEVTIYRPTLSDGSMNSGTIRRIAQTKDGHEIKNDVVVNNQPMTTKYTVTHEEIPGYYYLGYAANKSTAPESAIAGIGDHKVVYEYNQIGWKVVDENDKTVTNFTPGTNVQVPNTYLEIGRKTVDGVTTVTVRKIVQEHPNTAPSYNLPKLELTNTVDESGNRIGTPVESNKYQVPAGYVEISSTPDPNTGVTTVVVRKIVQEHPNTAPSYDLSKLSLTNVVDESGKQVVPPVESNKYQVPAGYVEISSTPDPNTGVTTVVVRKIVQERPNTAPSYDLPKLNLTNVVDETGKQVVPPVESNKYQVPDGYWEVSKTPDPNTGITTVVVRKIVQERPNTAPSYDLPKLNLTNVVDETGKQVVPPVESDKYQVPDGYFEVSKTPDPNTGITTVVVRKIEQSKPNEAPSYDLPKLELTNTVDESGKQIGTPVETDKYETPDGYFEVSKTPDPNTGITTVVLRKISQEYPIEPQVPGNDIPASSVVIENTPIETTPDLESDQEVDQLPNTGDSDGVAASIVGVGSLLAAFGLAGKRRKKEDED</sequence>
<feature type="region of interest" description="Disordered" evidence="5">
    <location>
        <begin position="1130"/>
        <end position="1151"/>
    </location>
</feature>
<dbReference type="NCBIfam" id="TIGR01168">
    <property type="entry name" value="YSIRK_signal"/>
    <property type="match status" value="1"/>
</dbReference>
<keyword evidence="2" id="KW-0964">Secreted</keyword>
<feature type="compositionally biased region" description="Polar residues" evidence="5">
    <location>
        <begin position="126"/>
        <end position="135"/>
    </location>
</feature>
<feature type="compositionally biased region" description="Low complexity" evidence="5">
    <location>
        <begin position="136"/>
        <end position="145"/>
    </location>
</feature>
<feature type="region of interest" description="Disordered" evidence="5">
    <location>
        <begin position="63"/>
        <end position="169"/>
    </location>
</feature>
<dbReference type="PROSITE" id="PS50847">
    <property type="entry name" value="GRAM_POS_ANCHORING"/>
    <property type="match status" value="1"/>
</dbReference>
<reference evidence="7 8" key="1">
    <citation type="submission" date="2020-01" db="EMBL/GenBank/DDBJ databases">
        <title>Complete and circular genome sequences of six lactobacillus isolates from horses.</title>
        <authorList>
            <person name="Hassan H.M."/>
        </authorList>
    </citation>
    <scope>NUCLEOTIDE SEQUENCE [LARGE SCALE GENOMIC DNA]</scope>
    <source>
        <strain evidence="7 8">1D</strain>
    </source>
</reference>
<protein>
    <submittedName>
        <fullName evidence="7">YSIRK-type signal peptide-containing protein</fullName>
    </submittedName>
</protein>